<dbReference type="Pfam" id="PF20167">
    <property type="entry name" value="Transposase_32"/>
    <property type="match status" value="1"/>
</dbReference>
<proteinExistence type="predicted"/>
<reference evidence="2" key="1">
    <citation type="journal article" date="2017" name="Nature">
        <title>The sunflower genome provides insights into oil metabolism, flowering and Asterid evolution.</title>
        <authorList>
            <person name="Badouin H."/>
            <person name="Gouzy J."/>
            <person name="Grassa C.J."/>
            <person name="Murat F."/>
            <person name="Staton S.E."/>
            <person name="Cottret L."/>
            <person name="Lelandais-Briere C."/>
            <person name="Owens G.L."/>
            <person name="Carrere S."/>
            <person name="Mayjonade B."/>
            <person name="Legrand L."/>
            <person name="Gill N."/>
            <person name="Kane N.C."/>
            <person name="Bowers J.E."/>
            <person name="Hubner S."/>
            <person name="Bellec A."/>
            <person name="Berard A."/>
            <person name="Berges H."/>
            <person name="Blanchet N."/>
            <person name="Boniface M.C."/>
            <person name="Brunel D."/>
            <person name="Catrice O."/>
            <person name="Chaidir N."/>
            <person name="Claudel C."/>
            <person name="Donnadieu C."/>
            <person name="Faraut T."/>
            <person name="Fievet G."/>
            <person name="Helmstetter N."/>
            <person name="King M."/>
            <person name="Knapp S.J."/>
            <person name="Lai Z."/>
            <person name="Le Paslier M.C."/>
            <person name="Lippi Y."/>
            <person name="Lorenzon L."/>
            <person name="Mandel J.R."/>
            <person name="Marage G."/>
            <person name="Marchand G."/>
            <person name="Marquand E."/>
            <person name="Bret-Mestries E."/>
            <person name="Morien E."/>
            <person name="Nambeesan S."/>
            <person name="Nguyen T."/>
            <person name="Pegot-Espagnet P."/>
            <person name="Pouilly N."/>
            <person name="Raftis F."/>
            <person name="Sallet E."/>
            <person name="Schiex T."/>
            <person name="Thomas J."/>
            <person name="Vandecasteele C."/>
            <person name="Vares D."/>
            <person name="Vear F."/>
            <person name="Vautrin S."/>
            <person name="Crespi M."/>
            <person name="Mangin B."/>
            <person name="Burke J.M."/>
            <person name="Salse J."/>
            <person name="Munos S."/>
            <person name="Vincourt P."/>
            <person name="Rieseberg L.H."/>
            <person name="Langlade N.B."/>
        </authorList>
    </citation>
    <scope>NUCLEOTIDE SEQUENCE</scope>
    <source>
        <tissue evidence="2">Leaves</tissue>
    </source>
</reference>
<gene>
    <name evidence="2" type="ORF">HanXRQr2_Chr04g0162281</name>
</gene>
<dbReference type="EMBL" id="MNCJ02000319">
    <property type="protein sequence ID" value="KAF5809847.1"/>
    <property type="molecule type" value="Genomic_DNA"/>
</dbReference>
<feature type="domain" description="Putative plant transposon protein" evidence="1">
    <location>
        <begin position="66"/>
        <end position="173"/>
    </location>
</feature>
<dbReference type="Proteomes" id="UP000215914">
    <property type="component" value="Unassembled WGS sequence"/>
</dbReference>
<evidence type="ECO:0000313" key="2">
    <source>
        <dbReference type="EMBL" id="KAF5809847.1"/>
    </source>
</evidence>
<dbReference type="InterPro" id="IPR046796">
    <property type="entry name" value="Transposase_32_dom"/>
</dbReference>
<dbReference type="AlphaFoldDB" id="A0A9K3J7H8"/>
<sequence length="205" mass="24035">MDEIQEWMATLTCNTYDRPSQMKLIGEVNGIKVEMCFDTLQKLAKYDSFPARDYMIPDLENLLIKPEKHPRWNDMLAALFLPVTYSGVLYRKNLKIEAKLLLAICILNVIPRRGDKEQVRFPEVLVLYSLLNGSPRFPIRYLIMNHLWICQNKLGRDTVPYCRIITGLMKQQKAITSEDRGHPKRHQPFTLQKLGYGWTYTQSER</sequence>
<accession>A0A9K3J7H8</accession>
<protein>
    <recommendedName>
        <fullName evidence="1">Putative plant transposon protein domain-containing protein</fullName>
    </recommendedName>
</protein>
<reference evidence="2" key="2">
    <citation type="submission" date="2020-06" db="EMBL/GenBank/DDBJ databases">
        <title>Helianthus annuus Genome sequencing and assembly Release 2.</title>
        <authorList>
            <person name="Gouzy J."/>
            <person name="Langlade N."/>
            <person name="Munos S."/>
        </authorList>
    </citation>
    <scope>NUCLEOTIDE SEQUENCE</scope>
    <source>
        <tissue evidence="2">Leaves</tissue>
    </source>
</reference>
<evidence type="ECO:0000313" key="3">
    <source>
        <dbReference type="Proteomes" id="UP000215914"/>
    </source>
</evidence>
<comment type="caution">
    <text evidence="2">The sequence shown here is derived from an EMBL/GenBank/DDBJ whole genome shotgun (WGS) entry which is preliminary data.</text>
</comment>
<dbReference type="Gramene" id="mRNA:HanXRQr2_Chr04g0162281">
    <property type="protein sequence ID" value="mRNA:HanXRQr2_Chr04g0162281"/>
    <property type="gene ID" value="HanXRQr2_Chr04g0162281"/>
</dbReference>
<keyword evidence="3" id="KW-1185">Reference proteome</keyword>
<organism evidence="2 3">
    <name type="scientific">Helianthus annuus</name>
    <name type="common">Common sunflower</name>
    <dbReference type="NCBI Taxonomy" id="4232"/>
    <lineage>
        <taxon>Eukaryota</taxon>
        <taxon>Viridiplantae</taxon>
        <taxon>Streptophyta</taxon>
        <taxon>Embryophyta</taxon>
        <taxon>Tracheophyta</taxon>
        <taxon>Spermatophyta</taxon>
        <taxon>Magnoliopsida</taxon>
        <taxon>eudicotyledons</taxon>
        <taxon>Gunneridae</taxon>
        <taxon>Pentapetalae</taxon>
        <taxon>asterids</taxon>
        <taxon>campanulids</taxon>
        <taxon>Asterales</taxon>
        <taxon>Asteraceae</taxon>
        <taxon>Asteroideae</taxon>
        <taxon>Heliantheae alliance</taxon>
        <taxon>Heliantheae</taxon>
        <taxon>Helianthus</taxon>
    </lineage>
</organism>
<name>A0A9K3J7H8_HELAN</name>
<evidence type="ECO:0000259" key="1">
    <source>
        <dbReference type="Pfam" id="PF20167"/>
    </source>
</evidence>